<reference evidence="4 5" key="1">
    <citation type="submission" date="2023-01" db="EMBL/GenBank/DDBJ databases">
        <title>Analysis of 21 Apiospora genomes using comparative genomics revels a genus with tremendous synthesis potential of carbohydrate active enzymes and secondary metabolites.</title>
        <authorList>
            <person name="Sorensen T."/>
        </authorList>
    </citation>
    <scope>NUCLEOTIDE SEQUENCE [LARGE SCALE GENOMIC DNA]</scope>
    <source>
        <strain evidence="4 5">CBS 20057</strain>
    </source>
</reference>
<evidence type="ECO:0000313" key="4">
    <source>
        <dbReference type="EMBL" id="KAK8035712.1"/>
    </source>
</evidence>
<organism evidence="4 5">
    <name type="scientific">Apiospora marii</name>
    <dbReference type="NCBI Taxonomy" id="335849"/>
    <lineage>
        <taxon>Eukaryota</taxon>
        <taxon>Fungi</taxon>
        <taxon>Dikarya</taxon>
        <taxon>Ascomycota</taxon>
        <taxon>Pezizomycotina</taxon>
        <taxon>Sordariomycetes</taxon>
        <taxon>Xylariomycetidae</taxon>
        <taxon>Amphisphaeriales</taxon>
        <taxon>Apiosporaceae</taxon>
        <taxon>Apiospora</taxon>
    </lineage>
</organism>
<dbReference type="PANTHER" id="PTHR43180:SF11">
    <property type="entry name" value="NAD(P)-BINDING PROTEIN"/>
    <property type="match status" value="1"/>
</dbReference>
<evidence type="ECO:0000256" key="2">
    <source>
        <dbReference type="ARBA" id="ARBA00023002"/>
    </source>
</evidence>
<keyword evidence="5" id="KW-1185">Reference proteome</keyword>
<name>A0ABR1SN34_9PEZI</name>
<gene>
    <name evidence="4" type="ORF">PG991_001785</name>
</gene>
<dbReference type="PRINTS" id="PR00081">
    <property type="entry name" value="GDHRDH"/>
</dbReference>
<dbReference type="Pfam" id="PF00106">
    <property type="entry name" value="adh_short"/>
    <property type="match status" value="1"/>
</dbReference>
<dbReference type="PANTHER" id="PTHR43180">
    <property type="entry name" value="3-OXOACYL-(ACYL-CARRIER-PROTEIN) REDUCTASE (AFU_ORTHOLOGUE AFUA_6G11210)"/>
    <property type="match status" value="1"/>
</dbReference>
<feature type="compositionally biased region" description="Basic and acidic residues" evidence="3">
    <location>
        <begin position="305"/>
        <end position="317"/>
    </location>
</feature>
<evidence type="ECO:0000313" key="5">
    <source>
        <dbReference type="Proteomes" id="UP001396898"/>
    </source>
</evidence>
<dbReference type="InterPro" id="IPR002347">
    <property type="entry name" value="SDR_fam"/>
</dbReference>
<comment type="caution">
    <text evidence="4">The sequence shown here is derived from an EMBL/GenBank/DDBJ whole genome shotgun (WGS) entry which is preliminary data.</text>
</comment>
<dbReference type="InterPro" id="IPR036291">
    <property type="entry name" value="NAD(P)-bd_dom_sf"/>
</dbReference>
<evidence type="ECO:0000256" key="1">
    <source>
        <dbReference type="ARBA" id="ARBA00006484"/>
    </source>
</evidence>
<feature type="region of interest" description="Disordered" evidence="3">
    <location>
        <begin position="298"/>
        <end position="317"/>
    </location>
</feature>
<evidence type="ECO:0000256" key="3">
    <source>
        <dbReference type="SAM" id="MobiDB-lite"/>
    </source>
</evidence>
<dbReference type="Gene3D" id="3.40.50.720">
    <property type="entry name" value="NAD(P)-binding Rossmann-like Domain"/>
    <property type="match status" value="1"/>
</dbReference>
<dbReference type="EMBL" id="JAQQWI010000005">
    <property type="protein sequence ID" value="KAK8035712.1"/>
    <property type="molecule type" value="Genomic_DNA"/>
</dbReference>
<accession>A0ABR1SN34</accession>
<proteinExistence type="inferred from homology"/>
<dbReference type="Proteomes" id="UP001396898">
    <property type="component" value="Unassembled WGS sequence"/>
</dbReference>
<protein>
    <submittedName>
        <fullName evidence="4">Uncharacterized protein</fullName>
    </submittedName>
</protein>
<keyword evidence="2" id="KW-0560">Oxidoreductase</keyword>
<comment type="similarity">
    <text evidence="1">Belongs to the short-chain dehydrogenases/reductases (SDR) family.</text>
</comment>
<dbReference type="SUPFAM" id="SSF51735">
    <property type="entry name" value="NAD(P)-binding Rossmann-fold domains"/>
    <property type="match status" value="1"/>
</dbReference>
<sequence length="317" mass="34025">MSLVQIDKEAFSALKGNVVVITGATTGIGAALVTKLADLGAKIVFGDIQDPDKLPADASSPHVTFVRTDVTDYASVLHLFKQAWQLHGRIDYAVSNAAVVEASKLFATGDDDAAIEEPPPTLILDVNLKGSVFFTRVAVHFLRKSLVHHGKDGDGAQKDASILLVGSIASLGEFPGLFQYSATKQGIMGLFRSTKDHLLASEGIRINVVLPNSTRTKMVASIIAMYEANGLPSNEPEDVADTFLYAMSSDINGEALYVTGSKTYEVEKSLTRVKGDWLGETLYEELLACQSALGDGDNWTNKPRVKADDYENGEAKA</sequence>